<feature type="domain" description="C2H2-type" evidence="6">
    <location>
        <begin position="118"/>
        <end position="140"/>
    </location>
</feature>
<comment type="caution">
    <text evidence="7">The sequence shown here is derived from an EMBL/GenBank/DDBJ whole genome shotgun (WGS) entry which is preliminary data.</text>
</comment>
<dbReference type="Gene3D" id="3.30.160.60">
    <property type="entry name" value="Classic Zinc Finger"/>
    <property type="match status" value="3"/>
</dbReference>
<dbReference type="InterPro" id="IPR036236">
    <property type="entry name" value="Znf_C2H2_sf"/>
</dbReference>
<dbReference type="PROSITE" id="PS00028">
    <property type="entry name" value="ZINC_FINGER_C2H2_1"/>
    <property type="match status" value="8"/>
</dbReference>
<keyword evidence="1" id="KW-0479">Metal-binding</keyword>
<dbReference type="GO" id="GO:0008270">
    <property type="term" value="F:zinc ion binding"/>
    <property type="evidence" value="ECO:0007669"/>
    <property type="project" value="UniProtKB-KW"/>
</dbReference>
<dbReference type="PANTHER" id="PTHR24379:SF121">
    <property type="entry name" value="C2H2-TYPE DOMAIN-CONTAINING PROTEIN"/>
    <property type="match status" value="1"/>
</dbReference>
<evidence type="ECO:0000256" key="3">
    <source>
        <dbReference type="ARBA" id="ARBA00022771"/>
    </source>
</evidence>
<organism evidence="7 8">
    <name type="scientific">Biomphalaria pfeifferi</name>
    <name type="common">Bloodfluke planorb</name>
    <name type="synonym">Freshwater snail</name>
    <dbReference type="NCBI Taxonomy" id="112525"/>
    <lineage>
        <taxon>Eukaryota</taxon>
        <taxon>Metazoa</taxon>
        <taxon>Spiralia</taxon>
        <taxon>Lophotrochozoa</taxon>
        <taxon>Mollusca</taxon>
        <taxon>Gastropoda</taxon>
        <taxon>Heterobranchia</taxon>
        <taxon>Euthyneura</taxon>
        <taxon>Panpulmonata</taxon>
        <taxon>Hygrophila</taxon>
        <taxon>Lymnaeoidea</taxon>
        <taxon>Planorbidae</taxon>
        <taxon>Biomphalaria</taxon>
    </lineage>
</organism>
<dbReference type="PANTHER" id="PTHR24379">
    <property type="entry name" value="KRAB AND ZINC FINGER DOMAIN-CONTAINING"/>
    <property type="match status" value="1"/>
</dbReference>
<evidence type="ECO:0000256" key="2">
    <source>
        <dbReference type="ARBA" id="ARBA00022737"/>
    </source>
</evidence>
<dbReference type="Pfam" id="PF00096">
    <property type="entry name" value="zf-C2H2"/>
    <property type="match status" value="3"/>
</dbReference>
<feature type="domain" description="C2H2-type" evidence="6">
    <location>
        <begin position="229"/>
        <end position="256"/>
    </location>
</feature>
<proteinExistence type="predicted"/>
<evidence type="ECO:0000259" key="6">
    <source>
        <dbReference type="PROSITE" id="PS50157"/>
    </source>
</evidence>
<dbReference type="EMBL" id="JASAOG010000258">
    <property type="protein sequence ID" value="KAK0041862.1"/>
    <property type="molecule type" value="Genomic_DNA"/>
</dbReference>
<keyword evidence="2" id="KW-0677">Repeat</keyword>
<dbReference type="AlphaFoldDB" id="A0AAD8AT15"/>
<feature type="domain" description="C2H2-type" evidence="6">
    <location>
        <begin position="151"/>
        <end position="178"/>
    </location>
</feature>
<dbReference type="Proteomes" id="UP001233172">
    <property type="component" value="Unassembled WGS sequence"/>
</dbReference>
<dbReference type="PROSITE" id="PS50157">
    <property type="entry name" value="ZINC_FINGER_C2H2_2"/>
    <property type="match status" value="8"/>
</dbReference>
<dbReference type="SUPFAM" id="SSF57667">
    <property type="entry name" value="beta-beta-alpha zinc fingers"/>
    <property type="match status" value="3"/>
</dbReference>
<evidence type="ECO:0000313" key="7">
    <source>
        <dbReference type="EMBL" id="KAK0041862.1"/>
    </source>
</evidence>
<reference evidence="7" key="2">
    <citation type="submission" date="2023-04" db="EMBL/GenBank/DDBJ databases">
        <authorList>
            <person name="Bu L."/>
            <person name="Lu L."/>
            <person name="Laidemitt M.R."/>
            <person name="Zhang S.M."/>
            <person name="Mutuku M."/>
            <person name="Mkoji G."/>
            <person name="Steinauer M."/>
            <person name="Loker E.S."/>
        </authorList>
    </citation>
    <scope>NUCLEOTIDE SEQUENCE</scope>
    <source>
        <strain evidence="7">KasaAsao</strain>
        <tissue evidence="7">Whole Snail</tissue>
    </source>
</reference>
<feature type="domain" description="C2H2-type" evidence="6">
    <location>
        <begin position="258"/>
        <end position="285"/>
    </location>
</feature>
<evidence type="ECO:0000256" key="1">
    <source>
        <dbReference type="ARBA" id="ARBA00022723"/>
    </source>
</evidence>
<keyword evidence="4" id="KW-0862">Zinc</keyword>
<keyword evidence="8" id="KW-1185">Reference proteome</keyword>
<sequence>MAESCPYTCRVCNRIFLLERTFRCHQLAHLQKKFYQCDSCGKKFYSMFRFRRHRLADCQLTHCSICDEDFCSNFAFRKHTFKKHIPKETHKCTDCGKFFTSDQRLLRHRSMYCHKTLYTCLHCNKNFKTPSLIKRHMNSHIKLLGKSIQPLRCELCFKIFISRGGLHKHLVRHIRYKEDLKASTQSKKLKDILNIQSDAHVYGYPPKKRKCYGVSRQLKDYRDIPKERHICSGCRRSFASYRKLDCHQSLHCHKRKPYMCLDCNWNFKTFYHMEIHMKTHMLKKVSHCSSKKTPRASEQSNPPIDPFNELEDFNTYLYPTKTNYHYGTSTSLINSSGIPIKTQLFPYDRKSWTSHDVVHHYKQWWEKTKNTCSLCSKKFKYLSDMKKHFHSHIKSSEWLCKYYDSLRASNQSNQSMQNNPHVYGYPRGERVSLFRGSRFHGDKQFMKMDATRVSSQDDHKANGSTFGLLHSSKNCARNFITESELKKHTNHTLLHSAHIFKSTFQCRICKKLFDTNLGRKNHEVLSHDICPICNLKFPNRFLLFSHLDTHSEFTRTNQKPPEEAMFSQMHKNTMANRVIPNVSPYSSGGVHAMLPPCFTENTTAKHVSQYSLYNAFGNINLPVVSSTCDHVLTYNYYNRVVGSREMFSNQNKLPEF</sequence>
<feature type="domain" description="C2H2-type" evidence="6">
    <location>
        <begin position="35"/>
        <end position="62"/>
    </location>
</feature>
<gene>
    <name evidence="7" type="ORF">Bpfe_028710</name>
</gene>
<dbReference type="InterPro" id="IPR013087">
    <property type="entry name" value="Znf_C2H2_type"/>
</dbReference>
<feature type="domain" description="C2H2-type" evidence="6">
    <location>
        <begin position="90"/>
        <end position="114"/>
    </location>
</feature>
<feature type="domain" description="C2H2-type" evidence="6">
    <location>
        <begin position="7"/>
        <end position="34"/>
    </location>
</feature>
<name>A0AAD8AT15_BIOPF</name>
<reference evidence="7" key="1">
    <citation type="journal article" date="2023" name="PLoS Negl. Trop. Dis.">
        <title>A genome sequence for Biomphalaria pfeifferi, the major vector snail for the human-infecting parasite Schistosoma mansoni.</title>
        <authorList>
            <person name="Bu L."/>
            <person name="Lu L."/>
            <person name="Laidemitt M.R."/>
            <person name="Zhang S.M."/>
            <person name="Mutuku M."/>
            <person name="Mkoji G."/>
            <person name="Steinauer M."/>
            <person name="Loker E.S."/>
        </authorList>
    </citation>
    <scope>NUCLEOTIDE SEQUENCE</scope>
    <source>
        <strain evidence="7">KasaAsao</strain>
    </source>
</reference>
<evidence type="ECO:0000256" key="5">
    <source>
        <dbReference type="PROSITE-ProRule" id="PRU00042"/>
    </source>
</evidence>
<keyword evidence="3 5" id="KW-0863">Zinc-finger</keyword>
<evidence type="ECO:0000313" key="8">
    <source>
        <dbReference type="Proteomes" id="UP001233172"/>
    </source>
</evidence>
<protein>
    <submittedName>
        <fullName evidence="7">Zinc finger protein 62</fullName>
    </submittedName>
</protein>
<evidence type="ECO:0000256" key="4">
    <source>
        <dbReference type="ARBA" id="ARBA00022833"/>
    </source>
</evidence>
<feature type="domain" description="C2H2-type" evidence="6">
    <location>
        <begin position="370"/>
        <end position="397"/>
    </location>
</feature>
<accession>A0AAD8AT15</accession>
<dbReference type="SMART" id="SM00355">
    <property type="entry name" value="ZnF_C2H2"/>
    <property type="match status" value="11"/>
</dbReference>